<dbReference type="RefSeq" id="WP_345393812.1">
    <property type="nucleotide sequence ID" value="NZ_BAABLA010000020.1"/>
</dbReference>
<organism evidence="3 4">
    <name type="scientific">Haloechinothrix salitolerans</name>
    <dbReference type="NCBI Taxonomy" id="926830"/>
    <lineage>
        <taxon>Bacteria</taxon>
        <taxon>Bacillati</taxon>
        <taxon>Actinomycetota</taxon>
        <taxon>Actinomycetes</taxon>
        <taxon>Pseudonocardiales</taxon>
        <taxon>Pseudonocardiaceae</taxon>
        <taxon>Haloechinothrix</taxon>
    </lineage>
</organism>
<accession>A0ABW2C8H7</accession>
<dbReference type="Pfam" id="PF02604">
    <property type="entry name" value="PhdYeFM_antitox"/>
    <property type="match status" value="1"/>
</dbReference>
<dbReference type="Gene3D" id="3.40.1620.10">
    <property type="entry name" value="YefM-like domain"/>
    <property type="match status" value="1"/>
</dbReference>
<evidence type="ECO:0000313" key="3">
    <source>
        <dbReference type="EMBL" id="MFC6870843.1"/>
    </source>
</evidence>
<reference evidence="4" key="1">
    <citation type="journal article" date="2019" name="Int. J. Syst. Evol. Microbiol.">
        <title>The Global Catalogue of Microorganisms (GCM) 10K type strain sequencing project: providing services to taxonomists for standard genome sequencing and annotation.</title>
        <authorList>
            <consortium name="The Broad Institute Genomics Platform"/>
            <consortium name="The Broad Institute Genome Sequencing Center for Infectious Disease"/>
            <person name="Wu L."/>
            <person name="Ma J."/>
        </authorList>
    </citation>
    <scope>NUCLEOTIDE SEQUENCE [LARGE SCALE GENOMIC DNA]</scope>
    <source>
        <strain evidence="4">KCTC 32255</strain>
    </source>
</reference>
<dbReference type="Proteomes" id="UP001596337">
    <property type="component" value="Unassembled WGS sequence"/>
</dbReference>
<name>A0ABW2C8H7_9PSEU</name>
<dbReference type="EMBL" id="JBHSXX010000001">
    <property type="protein sequence ID" value="MFC6870843.1"/>
    <property type="molecule type" value="Genomic_DNA"/>
</dbReference>
<gene>
    <name evidence="3" type="ORF">ACFQGD_27305</name>
</gene>
<dbReference type="NCBIfam" id="TIGR01552">
    <property type="entry name" value="phd_fam"/>
    <property type="match status" value="1"/>
</dbReference>
<dbReference type="SUPFAM" id="SSF143120">
    <property type="entry name" value="YefM-like"/>
    <property type="match status" value="1"/>
</dbReference>
<evidence type="ECO:0000256" key="2">
    <source>
        <dbReference type="RuleBase" id="RU362080"/>
    </source>
</evidence>
<protein>
    <recommendedName>
        <fullName evidence="2">Antitoxin</fullName>
    </recommendedName>
</protein>
<keyword evidence="4" id="KW-1185">Reference proteome</keyword>
<proteinExistence type="inferred from homology"/>
<evidence type="ECO:0000256" key="1">
    <source>
        <dbReference type="ARBA" id="ARBA00009981"/>
    </source>
</evidence>
<sequence>MTAEAHTPHDVSGVVEVSVSEARDRLAELVDAVRDEDSVVYLTRRGKRVAALMPPDIAENYEKIEDEYWSRRADEAHARIAAGEDEVISFDRLVAETEGRR</sequence>
<evidence type="ECO:0000313" key="4">
    <source>
        <dbReference type="Proteomes" id="UP001596337"/>
    </source>
</evidence>
<dbReference type="InterPro" id="IPR006442">
    <property type="entry name" value="Antitoxin_Phd/YefM"/>
</dbReference>
<comment type="caution">
    <text evidence="3">The sequence shown here is derived from an EMBL/GenBank/DDBJ whole genome shotgun (WGS) entry which is preliminary data.</text>
</comment>
<dbReference type="InterPro" id="IPR036165">
    <property type="entry name" value="YefM-like_sf"/>
</dbReference>
<comment type="function">
    <text evidence="2">Antitoxin component of a type II toxin-antitoxin (TA) system.</text>
</comment>
<comment type="similarity">
    <text evidence="1 2">Belongs to the phD/YefM antitoxin family.</text>
</comment>